<feature type="compositionally biased region" description="Acidic residues" evidence="1">
    <location>
        <begin position="276"/>
        <end position="288"/>
    </location>
</feature>
<proteinExistence type="predicted"/>
<gene>
    <name evidence="3" type="ORF">H9865_03455</name>
</gene>
<reference evidence="3" key="2">
    <citation type="submission" date="2021-04" db="EMBL/GenBank/DDBJ databases">
        <authorList>
            <person name="Gilroy R."/>
        </authorList>
    </citation>
    <scope>NUCLEOTIDE SEQUENCE</scope>
    <source>
        <strain evidence="3">2239</strain>
    </source>
</reference>
<evidence type="ECO:0000313" key="4">
    <source>
        <dbReference type="Proteomes" id="UP000824193"/>
    </source>
</evidence>
<accession>A0A9D2AD54</accession>
<evidence type="ECO:0000256" key="2">
    <source>
        <dbReference type="SAM" id="Phobius"/>
    </source>
</evidence>
<keyword evidence="2" id="KW-0812">Transmembrane</keyword>
<keyword evidence="2" id="KW-0472">Membrane</keyword>
<feature type="region of interest" description="Disordered" evidence="1">
    <location>
        <begin position="198"/>
        <end position="288"/>
    </location>
</feature>
<name>A0A9D2AD54_9FIRM</name>
<dbReference type="AlphaFoldDB" id="A0A9D2AD54"/>
<feature type="transmembrane region" description="Helical" evidence="2">
    <location>
        <begin position="301"/>
        <end position="320"/>
    </location>
</feature>
<dbReference type="Proteomes" id="UP000824193">
    <property type="component" value="Unassembled WGS sequence"/>
</dbReference>
<dbReference type="EMBL" id="DXFW01000009">
    <property type="protein sequence ID" value="HIX05156.1"/>
    <property type="molecule type" value="Genomic_DNA"/>
</dbReference>
<protein>
    <submittedName>
        <fullName evidence="3">Uncharacterized protein</fullName>
    </submittedName>
</protein>
<organism evidence="3 4">
    <name type="scientific">Candidatus Allofournierella pullicola</name>
    <dbReference type="NCBI Taxonomy" id="2838596"/>
    <lineage>
        <taxon>Bacteria</taxon>
        <taxon>Bacillati</taxon>
        <taxon>Bacillota</taxon>
        <taxon>Clostridia</taxon>
        <taxon>Eubacteriales</taxon>
        <taxon>Oscillospiraceae</taxon>
        <taxon>Allofournierella</taxon>
    </lineage>
</organism>
<reference evidence="3" key="1">
    <citation type="journal article" date="2021" name="PeerJ">
        <title>Extensive microbial diversity within the chicken gut microbiome revealed by metagenomics and culture.</title>
        <authorList>
            <person name="Gilroy R."/>
            <person name="Ravi A."/>
            <person name="Getino M."/>
            <person name="Pursley I."/>
            <person name="Horton D.L."/>
            <person name="Alikhan N.F."/>
            <person name="Baker D."/>
            <person name="Gharbi K."/>
            <person name="Hall N."/>
            <person name="Watson M."/>
            <person name="Adriaenssens E.M."/>
            <person name="Foster-Nyarko E."/>
            <person name="Jarju S."/>
            <person name="Secka A."/>
            <person name="Antonio M."/>
            <person name="Oren A."/>
            <person name="Chaudhuri R.R."/>
            <person name="La Ragione R."/>
            <person name="Hildebrand F."/>
            <person name="Pallen M.J."/>
        </authorList>
    </citation>
    <scope>NUCLEOTIDE SEQUENCE</scope>
    <source>
        <strain evidence="3">2239</strain>
    </source>
</reference>
<feature type="compositionally biased region" description="Low complexity" evidence="1">
    <location>
        <begin position="249"/>
        <end position="268"/>
    </location>
</feature>
<keyword evidence="2" id="KW-1133">Transmembrane helix</keyword>
<sequence>MEENFDLLAQSRANYFTKGSPVQFVKVELLKGDVTGDIAVCLSFKNISAARLAQLQITFKCKDRSGAVVCQDQFVYEGLNAAHGEVFGADDAVYISSSPIGSVEVELGTARFADGSAVDLTAYPRVRLAPPKKLPAELAAKLCERTHKEGLTVVPQVMDEGWYCACGAFHPREEDGVWCSECGSDRILLQNTLSSLLQSSAPAPSTDDEPTRMVPPVRQEEPTRTVPPISKRPVAAAPLDEEDDDVTVAPPRRAAARPAQQAQPSRSRYQARDQYEEQYSEQYDADEEDPRDIIAGRIIRWAPPITAVLCAIIAAVGFLLTL</sequence>
<comment type="caution">
    <text evidence="3">The sequence shown here is derived from an EMBL/GenBank/DDBJ whole genome shotgun (WGS) entry which is preliminary data.</text>
</comment>
<evidence type="ECO:0000313" key="3">
    <source>
        <dbReference type="EMBL" id="HIX05156.1"/>
    </source>
</evidence>
<evidence type="ECO:0000256" key="1">
    <source>
        <dbReference type="SAM" id="MobiDB-lite"/>
    </source>
</evidence>